<proteinExistence type="predicted"/>
<name>A0AB39RAR6_9ACTN</name>
<organism evidence="2">
    <name type="scientific">Streptomyces sp. R39</name>
    <dbReference type="NCBI Taxonomy" id="3238631"/>
    <lineage>
        <taxon>Bacteria</taxon>
        <taxon>Bacillati</taxon>
        <taxon>Actinomycetota</taxon>
        <taxon>Actinomycetes</taxon>
        <taxon>Kitasatosporales</taxon>
        <taxon>Streptomycetaceae</taxon>
        <taxon>Streptomyces</taxon>
    </lineage>
</organism>
<protein>
    <submittedName>
        <fullName evidence="2">Uncharacterized protein</fullName>
    </submittedName>
</protein>
<dbReference type="RefSeq" id="WP_369228598.1">
    <property type="nucleotide sequence ID" value="NZ_CP163442.1"/>
</dbReference>
<gene>
    <name evidence="2" type="ORF">AB5J52_49105</name>
</gene>
<feature type="region of interest" description="Disordered" evidence="1">
    <location>
        <begin position="223"/>
        <end position="253"/>
    </location>
</feature>
<evidence type="ECO:0000256" key="1">
    <source>
        <dbReference type="SAM" id="MobiDB-lite"/>
    </source>
</evidence>
<geneLocation type="plasmid" evidence="2">
    <name>unnamed1</name>
</geneLocation>
<evidence type="ECO:0000313" key="2">
    <source>
        <dbReference type="EMBL" id="XDQ50074.1"/>
    </source>
</evidence>
<accession>A0AB39RAR6</accession>
<reference evidence="2" key="1">
    <citation type="submission" date="2024-07" db="EMBL/GenBank/DDBJ databases">
        <authorList>
            <person name="Yu S.T."/>
        </authorList>
    </citation>
    <scope>NUCLEOTIDE SEQUENCE</scope>
    <source>
        <strain evidence="2">R39</strain>
        <plasmid evidence="2">unnamed1</plasmid>
    </source>
</reference>
<dbReference type="EMBL" id="CP163442">
    <property type="protein sequence ID" value="XDQ50074.1"/>
    <property type="molecule type" value="Genomic_DNA"/>
</dbReference>
<sequence length="253" mass="27693">MGHYLAAVAERLLADGLSVSSLHAHAAYSEGEIDDNDIEGSIQFNKDFQAGLNESAESFLHWTGTSGWCYRTIRDMTGTDSSSEHARWLAAGLLPTPGRVAAFVSAVRVDPDAAGSDERPSYRSPCDQSHELAARLKSYAPGAEHTPFAHIGYEYRFAEAQGTAYRDRVLEALASGDDRLLFLPIRHCELHALRHLLDYAETIAPLTGPRDLARMLAQDLTRRTPGDHRSVHQHCQARSLAAQQGDGQTEASP</sequence>
<feature type="compositionally biased region" description="Polar residues" evidence="1">
    <location>
        <begin position="241"/>
        <end position="253"/>
    </location>
</feature>
<dbReference type="AlphaFoldDB" id="A0AB39RAR6"/>
<keyword evidence="2" id="KW-0614">Plasmid</keyword>